<evidence type="ECO:0000313" key="6">
    <source>
        <dbReference type="Proteomes" id="UP000199050"/>
    </source>
</evidence>
<dbReference type="Proteomes" id="UP000199050">
    <property type="component" value="Unassembled WGS sequence"/>
</dbReference>
<dbReference type="STRING" id="1174501.SAMN05216192_109129"/>
<dbReference type="Pfam" id="PF04577">
    <property type="entry name" value="Glyco_transf_61"/>
    <property type="match status" value="1"/>
</dbReference>
<evidence type="ECO:0000256" key="3">
    <source>
        <dbReference type="ARBA" id="ARBA00023180"/>
    </source>
</evidence>
<keyword evidence="3" id="KW-0325">Glycoprotein</keyword>
<dbReference type="OrthoDB" id="182122at2"/>
<dbReference type="GO" id="GO:0016757">
    <property type="term" value="F:glycosyltransferase activity"/>
    <property type="evidence" value="ECO:0007669"/>
    <property type="project" value="UniProtKB-KW"/>
</dbReference>
<dbReference type="EMBL" id="FNDX01000009">
    <property type="protein sequence ID" value="SDI88875.1"/>
    <property type="molecule type" value="Genomic_DNA"/>
</dbReference>
<name>A0A1G8P9C4_9BACL</name>
<reference evidence="6" key="1">
    <citation type="submission" date="2016-10" db="EMBL/GenBank/DDBJ databases">
        <authorList>
            <person name="Varghese N."/>
            <person name="Submissions S."/>
        </authorList>
    </citation>
    <scope>NUCLEOTIDE SEQUENCE [LARGE SCALE GENOMIC DNA]</scope>
    <source>
        <strain evidence="6">CGMCC 1.11012</strain>
    </source>
</reference>
<dbReference type="AlphaFoldDB" id="A0A1G8P9C4"/>
<evidence type="ECO:0000313" key="5">
    <source>
        <dbReference type="EMBL" id="SDI88875.1"/>
    </source>
</evidence>
<keyword evidence="6" id="KW-1185">Reference proteome</keyword>
<evidence type="ECO:0000259" key="4">
    <source>
        <dbReference type="Pfam" id="PF04577"/>
    </source>
</evidence>
<sequence>MEEMSGKANPAGTNRCASGFYQDVWECHASSSSGDEIRLGSFDFGETAVYEAPKTVKTEVHPYLKSYTLQPEGGYIAYIPNGRVWGPSGSILTSEDKLIYDLSPEYDGHLNRMLTAEEHPALHCQKAREHYDLQGTAAALTFCGSPNYFHWLYDVLPRLGMLRILNIPFQNLIMNPNPYGTFVEQTLTMFGIAESSVICTGDDRQIQAELLVAPSLLMNSHYPPWATSTLRKFMLPGRDTTLHSPGRIFISRSKVSSRRIINENEVIHCLESYGFVPVRMEDWTVAQQIQLFASAEAIVSPHGAGLSNLAFCMKGTVVVEIFHRRHVVPTYWMISNHNKLDYYMMYGQADETVQDRFSGFADFSVDLDQLKQTLGLTGLNKQKI</sequence>
<dbReference type="InterPro" id="IPR049625">
    <property type="entry name" value="Glyco_transf_61_cat"/>
</dbReference>
<keyword evidence="1" id="KW-0328">Glycosyltransferase</keyword>
<feature type="domain" description="Glycosyltransferase 61 catalytic" evidence="4">
    <location>
        <begin position="148"/>
        <end position="319"/>
    </location>
</feature>
<evidence type="ECO:0000256" key="1">
    <source>
        <dbReference type="ARBA" id="ARBA00022676"/>
    </source>
</evidence>
<protein>
    <submittedName>
        <fullName evidence="5">Capsular polysaccharide biosynthesis protein</fullName>
    </submittedName>
</protein>
<keyword evidence="2" id="KW-0808">Transferase</keyword>
<gene>
    <name evidence="5" type="ORF">SAMN05216192_109129</name>
</gene>
<organism evidence="5 6">
    <name type="scientific">Paenibacillus typhae</name>
    <dbReference type="NCBI Taxonomy" id="1174501"/>
    <lineage>
        <taxon>Bacteria</taxon>
        <taxon>Bacillati</taxon>
        <taxon>Bacillota</taxon>
        <taxon>Bacilli</taxon>
        <taxon>Bacillales</taxon>
        <taxon>Paenibacillaceae</taxon>
        <taxon>Paenibacillus</taxon>
    </lineage>
</organism>
<evidence type="ECO:0000256" key="2">
    <source>
        <dbReference type="ARBA" id="ARBA00022679"/>
    </source>
</evidence>
<accession>A0A1G8P9C4</accession>
<dbReference type="PANTHER" id="PTHR20961">
    <property type="entry name" value="GLYCOSYLTRANSFERASE"/>
    <property type="match status" value="1"/>
</dbReference>
<proteinExistence type="predicted"/>
<dbReference type="InterPro" id="IPR007657">
    <property type="entry name" value="Glycosyltransferase_61"/>
</dbReference>